<keyword evidence="4" id="KW-0418">Kinase</keyword>
<comment type="caution">
    <text evidence="4">The sequence shown here is derived from an EMBL/GenBank/DDBJ whole genome shotgun (WGS) entry which is preliminary data.</text>
</comment>
<keyword evidence="1" id="KW-0547">Nucleotide-binding</keyword>
<dbReference type="Pfam" id="PF03630">
    <property type="entry name" value="Fumble"/>
    <property type="match status" value="1"/>
</dbReference>
<evidence type="ECO:0000256" key="2">
    <source>
        <dbReference type="ARBA" id="ARBA00022840"/>
    </source>
</evidence>
<keyword evidence="5" id="KW-1185">Reference proteome</keyword>
<keyword evidence="3" id="KW-0173">Coenzyme A biosynthesis</keyword>
<proteinExistence type="predicted"/>
<dbReference type="GO" id="GO:0005829">
    <property type="term" value="C:cytosol"/>
    <property type="evidence" value="ECO:0007669"/>
    <property type="project" value="TreeGrafter"/>
</dbReference>
<dbReference type="GO" id="GO:0015937">
    <property type="term" value="P:coenzyme A biosynthetic process"/>
    <property type="evidence" value="ECO:0007669"/>
    <property type="project" value="UniProtKB-KW"/>
</dbReference>
<dbReference type="Gene3D" id="3.30.420.40">
    <property type="match status" value="1"/>
</dbReference>
<dbReference type="Proteomes" id="UP000620366">
    <property type="component" value="Unassembled WGS sequence"/>
</dbReference>
<dbReference type="GO" id="GO:0005524">
    <property type="term" value="F:ATP binding"/>
    <property type="evidence" value="ECO:0007669"/>
    <property type="project" value="UniProtKB-KW"/>
</dbReference>
<dbReference type="CDD" id="cd24085">
    <property type="entry name" value="ASKHA_NBD_PanK-II_bac"/>
    <property type="match status" value="1"/>
</dbReference>
<dbReference type="InterPro" id="IPR004567">
    <property type="entry name" value="Type_II_PanK"/>
</dbReference>
<keyword evidence="4" id="KW-0808">Transferase</keyword>
<evidence type="ECO:0000313" key="4">
    <source>
        <dbReference type="EMBL" id="MBC8535222.1"/>
    </source>
</evidence>
<protein>
    <submittedName>
        <fullName evidence="4">Type II pantothenate kinase</fullName>
        <ecNumber evidence="4">2.7.1.33</ecNumber>
    </submittedName>
</protein>
<dbReference type="NCBIfam" id="NF009842">
    <property type="entry name" value="PRK13317.1"/>
    <property type="match status" value="1"/>
</dbReference>
<dbReference type="InterPro" id="IPR043129">
    <property type="entry name" value="ATPase_NBD"/>
</dbReference>
<keyword evidence="2" id="KW-0067">ATP-binding</keyword>
<dbReference type="EC" id="2.7.1.33" evidence="4"/>
<gene>
    <name evidence="4" type="primary">coaW</name>
    <name evidence="4" type="ORF">H8695_00725</name>
</gene>
<evidence type="ECO:0000256" key="3">
    <source>
        <dbReference type="ARBA" id="ARBA00022993"/>
    </source>
</evidence>
<dbReference type="GO" id="GO:0004594">
    <property type="term" value="F:pantothenate kinase activity"/>
    <property type="evidence" value="ECO:0007669"/>
    <property type="project" value="UniProtKB-EC"/>
</dbReference>
<evidence type="ECO:0000256" key="1">
    <source>
        <dbReference type="ARBA" id="ARBA00022741"/>
    </source>
</evidence>
<dbReference type="SUPFAM" id="SSF53067">
    <property type="entry name" value="Actin-like ATPase domain"/>
    <property type="match status" value="1"/>
</dbReference>
<dbReference type="PANTHER" id="PTHR12280:SF20">
    <property type="entry name" value="4'-PHOSPHOPANTETHEINE PHOSPHATASE"/>
    <property type="match status" value="1"/>
</dbReference>
<dbReference type="PANTHER" id="PTHR12280">
    <property type="entry name" value="PANTOTHENATE KINASE"/>
    <property type="match status" value="1"/>
</dbReference>
<name>A0A926DC91_9FIRM</name>
<dbReference type="EMBL" id="JACRSP010000001">
    <property type="protein sequence ID" value="MBC8535222.1"/>
    <property type="molecule type" value="Genomic_DNA"/>
</dbReference>
<accession>A0A926DC91</accession>
<dbReference type="RefSeq" id="WP_249298858.1">
    <property type="nucleotide sequence ID" value="NZ_JACRSP010000001.1"/>
</dbReference>
<reference evidence="4" key="1">
    <citation type="submission" date="2020-08" db="EMBL/GenBank/DDBJ databases">
        <title>Genome public.</title>
        <authorList>
            <person name="Liu C."/>
            <person name="Sun Q."/>
        </authorList>
    </citation>
    <scope>NUCLEOTIDE SEQUENCE</scope>
    <source>
        <strain evidence="4">BX7</strain>
    </source>
</reference>
<dbReference type="AlphaFoldDB" id="A0A926DC91"/>
<sequence length="280" mass="29498">MGYVIGIDIGGSTTKIVGYRDGEVICPMQVRANDPIASLYGAFGKFVSVNSLTLAEIDRVMITGVGSSYVKERIYGIKTGIAQEFGAIGRGGLYLSGKTDAIIVSMGTGTAYVHATESEVVHVGGTGVGGGTLLGLSGKLLDVRDFDTIVDLARGGRLDRVDLNVSDISSDFSGNLTPDTTASNFGRVSDTATKADLALGIINLVFQTIGMIAIFATKITGGNEVVLTGNLTTMPQCHELFLLLEKLYQVKFIIPEHAEFATAIGAALAFQKGVTYREID</sequence>
<evidence type="ECO:0000313" key="5">
    <source>
        <dbReference type="Proteomes" id="UP000620366"/>
    </source>
</evidence>
<organism evidence="4 5">
    <name type="scientific">Feifania hominis</name>
    <dbReference type="NCBI Taxonomy" id="2763660"/>
    <lineage>
        <taxon>Bacteria</taxon>
        <taxon>Bacillati</taxon>
        <taxon>Bacillota</taxon>
        <taxon>Clostridia</taxon>
        <taxon>Eubacteriales</taxon>
        <taxon>Feifaniaceae</taxon>
        <taxon>Feifania</taxon>
    </lineage>
</organism>